<comment type="similarity">
    <text evidence="2">Belongs to the G-protein coupled receptor 2 family. Adhesion G-protein coupled receptor (ADGR) subfamily.</text>
</comment>
<dbReference type="InterPro" id="IPR036179">
    <property type="entry name" value="Ig-like_dom_sf"/>
</dbReference>
<feature type="coiled-coil region" evidence="15">
    <location>
        <begin position="268"/>
        <end position="295"/>
    </location>
</feature>
<dbReference type="InterPro" id="IPR000203">
    <property type="entry name" value="GPS"/>
</dbReference>
<dbReference type="InterPro" id="IPR013783">
    <property type="entry name" value="Ig-like_fold"/>
</dbReference>
<dbReference type="PANTHER" id="PTHR12011">
    <property type="entry name" value="ADHESION G-PROTEIN COUPLED RECEPTOR"/>
    <property type="match status" value="1"/>
</dbReference>
<dbReference type="SUPFAM" id="SSF81321">
    <property type="entry name" value="Family A G protein-coupled receptor-like"/>
    <property type="match status" value="1"/>
</dbReference>
<keyword evidence="6" id="KW-0732">Signal</keyword>
<evidence type="ECO:0000256" key="3">
    <source>
        <dbReference type="ARBA" id="ARBA00022475"/>
    </source>
</evidence>
<evidence type="ECO:0000256" key="1">
    <source>
        <dbReference type="ARBA" id="ARBA00004651"/>
    </source>
</evidence>
<dbReference type="Gene3D" id="4.10.1240.10">
    <property type="entry name" value="GPCR, family 2, extracellular hormone receptor domain"/>
    <property type="match status" value="1"/>
</dbReference>
<sequence length="913" mass="101794">MNLALEINKKHIYRSKQCAGCTANTTELRQNVSQEEGSTLTLTCKFNTQGSCGDIKWRIGNYVSNINSSKITITHNDDGIGKQSRMDIHPLYLRDEGNIICGLGDLNITFSVTVRPLPILTISPLSHALEEGQKVSMVCNISNAAEINMTEWKFNWYLENSKKMTETSHTVSGSLLSISSVKTSDNGDYQCRLCRTSPYKCLNQTSSIHVYSKAATIDVCHEEKDNQGIIWEETPASYTLKKTCPAPNIGIATRRCEADGNWGITNMIKCVRKELEEATEKLEDIKGRSEEEKKEVIKVVLDSIKNVATAEGTSSKSISSGNLKKTTTVLNTMINLSSSNTSKILVDENVQENFVGIIDDMLSEKNEDAWTQVNDEDSGNSITSSPSGAGSLLATVEKFGAAVAKNIDTGKPINLVKSNIVIKIERTEKPKIAFKPNNTSSGIELNLTSNSFGNVTFTAAFYKTMGTLLQNKNSSDGVHHFTSEVLSLSLLGANTSNLTTPVILTFNTDTLARNNNLTDNTRKKCVFWNETQGWLSQGCSWVNSSCQCTHLTNFAVLISPIEVTDSYVLRIISFVGCILSVLSTVTTMVVYLKLWRFLKSDRNRLLLNLCAALTIAYVLFLAGIDKTQDNTLCTVIAALLHYFFLSTFCLMLAEGIQLLISVTFVYQAVSKLRWLLLLGWGVPLVVVGVTVGMKYNNEYHSEDYCWLTLSNGVLYSFVGPAVGVILVNIIIIFCVMKALYSSQFIRTKTEKQKIATGVRSVTVLLPVLGVTWLFGVISVNDDLIVFQYLFAVTNSLQGFFIFLFYCIFNVPVRRALEKKIKRFEYRTQSSKIGSKLQVMNTKSTDSGKTKDEDRPQQQFHNPVFRYPRPYIDHNIEDPQYNVQTNRSLCLSSPYDTSAVGNRYNYRPRTYMLS</sequence>
<dbReference type="PANTHER" id="PTHR12011:SF347">
    <property type="entry name" value="FI21270P1-RELATED"/>
    <property type="match status" value="1"/>
</dbReference>
<dbReference type="InterPro" id="IPR003599">
    <property type="entry name" value="Ig_sub"/>
</dbReference>
<dbReference type="InterPro" id="IPR017983">
    <property type="entry name" value="GPCR_2_secretin-like_CS"/>
</dbReference>
<dbReference type="Gene3D" id="2.60.40.10">
    <property type="entry name" value="Immunoglobulins"/>
    <property type="match status" value="2"/>
</dbReference>
<keyword evidence="3" id="KW-1003">Cell membrane</keyword>
<name>A0A210QTD9_MIZYE</name>
<evidence type="ECO:0000313" key="21">
    <source>
        <dbReference type="EMBL" id="OWF51977.1"/>
    </source>
</evidence>
<organism evidence="21 22">
    <name type="scientific">Mizuhopecten yessoensis</name>
    <name type="common">Japanese scallop</name>
    <name type="synonym">Patinopecten yessoensis</name>
    <dbReference type="NCBI Taxonomy" id="6573"/>
    <lineage>
        <taxon>Eukaryota</taxon>
        <taxon>Metazoa</taxon>
        <taxon>Spiralia</taxon>
        <taxon>Lophotrochozoa</taxon>
        <taxon>Mollusca</taxon>
        <taxon>Bivalvia</taxon>
        <taxon>Autobranchia</taxon>
        <taxon>Pteriomorphia</taxon>
        <taxon>Pectinida</taxon>
        <taxon>Pectinoidea</taxon>
        <taxon>Pectinidae</taxon>
        <taxon>Mizuhopecten</taxon>
    </lineage>
</organism>
<dbReference type="AlphaFoldDB" id="A0A210QTD9"/>
<keyword evidence="9" id="KW-0297">G-protein coupled receptor</keyword>
<dbReference type="SMART" id="SM00303">
    <property type="entry name" value="GPS"/>
    <property type="match status" value="1"/>
</dbReference>
<keyword evidence="14" id="KW-0807">Transducer</keyword>
<evidence type="ECO:0000256" key="5">
    <source>
        <dbReference type="ARBA" id="ARBA00022692"/>
    </source>
</evidence>
<dbReference type="InterPro" id="IPR036445">
    <property type="entry name" value="GPCR_2_extracell_dom_sf"/>
</dbReference>
<dbReference type="PROSITE" id="PS50221">
    <property type="entry name" value="GAIN_B"/>
    <property type="match status" value="1"/>
</dbReference>
<dbReference type="InterPro" id="IPR046338">
    <property type="entry name" value="GAIN_dom_sf"/>
</dbReference>
<keyword evidence="4" id="KW-0597">Phosphoprotein</keyword>
<evidence type="ECO:0000259" key="20">
    <source>
        <dbReference type="PROSITE" id="PS50835"/>
    </source>
</evidence>
<dbReference type="SMART" id="SM00409">
    <property type="entry name" value="IG"/>
    <property type="match status" value="2"/>
</dbReference>
<keyword evidence="12" id="KW-0675">Receptor</keyword>
<dbReference type="SUPFAM" id="SSF48726">
    <property type="entry name" value="Immunoglobulin"/>
    <property type="match status" value="2"/>
</dbReference>
<dbReference type="OrthoDB" id="1100386at2759"/>
<evidence type="ECO:0000259" key="18">
    <source>
        <dbReference type="PROSITE" id="PS50227"/>
    </source>
</evidence>
<evidence type="ECO:0000256" key="10">
    <source>
        <dbReference type="ARBA" id="ARBA00023136"/>
    </source>
</evidence>
<dbReference type="InterPro" id="IPR017981">
    <property type="entry name" value="GPCR_2-like_7TM"/>
</dbReference>
<dbReference type="Gene3D" id="1.20.1070.10">
    <property type="entry name" value="Rhodopsin 7-helix transmembrane proteins"/>
    <property type="match status" value="1"/>
</dbReference>
<dbReference type="SUPFAM" id="SSF111418">
    <property type="entry name" value="Hormone receptor domain"/>
    <property type="match status" value="1"/>
</dbReference>
<dbReference type="PROSITE" id="PS00650">
    <property type="entry name" value="G_PROTEIN_RECEP_F2_2"/>
    <property type="match status" value="1"/>
</dbReference>
<feature type="transmembrane region" description="Helical" evidence="16">
    <location>
        <begin position="672"/>
        <end position="693"/>
    </location>
</feature>
<dbReference type="InterPro" id="IPR000832">
    <property type="entry name" value="GPCR_2_secretin-like"/>
</dbReference>
<evidence type="ECO:0000256" key="2">
    <source>
        <dbReference type="ARBA" id="ARBA00007343"/>
    </source>
</evidence>
<dbReference type="SMART" id="SM00008">
    <property type="entry name" value="HormR"/>
    <property type="match status" value="1"/>
</dbReference>
<accession>A0A210QTD9</accession>
<dbReference type="STRING" id="6573.A0A210QTD9"/>
<reference evidence="21 22" key="1">
    <citation type="journal article" date="2017" name="Nat. Ecol. Evol.">
        <title>Scallop genome provides insights into evolution of bilaterian karyotype and development.</title>
        <authorList>
            <person name="Wang S."/>
            <person name="Zhang J."/>
            <person name="Jiao W."/>
            <person name="Li J."/>
            <person name="Xun X."/>
            <person name="Sun Y."/>
            <person name="Guo X."/>
            <person name="Huan P."/>
            <person name="Dong B."/>
            <person name="Zhang L."/>
            <person name="Hu X."/>
            <person name="Sun X."/>
            <person name="Wang J."/>
            <person name="Zhao C."/>
            <person name="Wang Y."/>
            <person name="Wang D."/>
            <person name="Huang X."/>
            <person name="Wang R."/>
            <person name="Lv J."/>
            <person name="Li Y."/>
            <person name="Zhang Z."/>
            <person name="Liu B."/>
            <person name="Lu W."/>
            <person name="Hui Y."/>
            <person name="Liang J."/>
            <person name="Zhou Z."/>
            <person name="Hou R."/>
            <person name="Li X."/>
            <person name="Liu Y."/>
            <person name="Li H."/>
            <person name="Ning X."/>
            <person name="Lin Y."/>
            <person name="Zhao L."/>
            <person name="Xing Q."/>
            <person name="Dou J."/>
            <person name="Li Y."/>
            <person name="Mao J."/>
            <person name="Guo H."/>
            <person name="Dou H."/>
            <person name="Li T."/>
            <person name="Mu C."/>
            <person name="Jiang W."/>
            <person name="Fu Q."/>
            <person name="Fu X."/>
            <person name="Miao Y."/>
            <person name="Liu J."/>
            <person name="Yu Q."/>
            <person name="Li R."/>
            <person name="Liao H."/>
            <person name="Li X."/>
            <person name="Kong Y."/>
            <person name="Jiang Z."/>
            <person name="Chourrout D."/>
            <person name="Li R."/>
            <person name="Bao Z."/>
        </authorList>
    </citation>
    <scope>NUCLEOTIDE SEQUENCE [LARGE SCALE GENOMIC DNA]</scope>
    <source>
        <strain evidence="21 22">PY_sf001</strain>
    </source>
</reference>
<protein>
    <submittedName>
        <fullName evidence="21">Latrophilin-3</fullName>
    </submittedName>
</protein>
<dbReference type="Pfam" id="PF01825">
    <property type="entry name" value="GPS"/>
    <property type="match status" value="1"/>
</dbReference>
<dbReference type="PRINTS" id="PR01694">
    <property type="entry name" value="BAIPRECURSOR"/>
</dbReference>
<dbReference type="Pfam" id="PF16489">
    <property type="entry name" value="GAIN"/>
    <property type="match status" value="1"/>
</dbReference>
<evidence type="ECO:0000256" key="11">
    <source>
        <dbReference type="ARBA" id="ARBA00023157"/>
    </source>
</evidence>
<evidence type="ECO:0000256" key="16">
    <source>
        <dbReference type="SAM" id="Phobius"/>
    </source>
</evidence>
<dbReference type="Gene3D" id="2.60.220.50">
    <property type="match status" value="1"/>
</dbReference>
<dbReference type="Proteomes" id="UP000242188">
    <property type="component" value="Unassembled WGS sequence"/>
</dbReference>
<keyword evidence="15" id="KW-0175">Coiled coil</keyword>
<evidence type="ECO:0000256" key="15">
    <source>
        <dbReference type="SAM" id="Coils"/>
    </source>
</evidence>
<dbReference type="PROSITE" id="PS50835">
    <property type="entry name" value="IG_LIKE"/>
    <property type="match status" value="1"/>
</dbReference>
<dbReference type="PROSITE" id="PS50261">
    <property type="entry name" value="G_PROTEIN_RECEP_F2_4"/>
    <property type="match status" value="1"/>
</dbReference>
<feature type="transmembrane region" description="Helical" evidence="16">
    <location>
        <begin position="713"/>
        <end position="740"/>
    </location>
</feature>
<dbReference type="InterPro" id="IPR001879">
    <property type="entry name" value="GPCR_2_extracellular_dom"/>
</dbReference>
<feature type="transmembrane region" description="Helical" evidence="16">
    <location>
        <begin position="605"/>
        <end position="624"/>
    </location>
</feature>
<dbReference type="CDD" id="cd15040">
    <property type="entry name" value="7tmB2_Adhesion"/>
    <property type="match status" value="1"/>
</dbReference>
<dbReference type="InterPro" id="IPR032471">
    <property type="entry name" value="AGRL2-4_GAIN_subdom_A"/>
</dbReference>
<feature type="transmembrane region" description="Helical" evidence="16">
    <location>
        <begin position="761"/>
        <end position="779"/>
    </location>
</feature>
<feature type="domain" description="GAIN-B" evidence="17">
    <location>
        <begin position="412"/>
        <end position="564"/>
    </location>
</feature>
<feature type="transmembrane region" description="Helical" evidence="16">
    <location>
        <begin position="567"/>
        <end position="593"/>
    </location>
</feature>
<keyword evidence="10 16" id="KW-0472">Membrane</keyword>
<evidence type="ECO:0000313" key="22">
    <source>
        <dbReference type="Proteomes" id="UP000242188"/>
    </source>
</evidence>
<keyword evidence="7" id="KW-0677">Repeat</keyword>
<dbReference type="FunFam" id="1.20.1070.10:FF:000058">
    <property type="entry name" value="Adhesion G protein-coupled receptor F5"/>
    <property type="match status" value="1"/>
</dbReference>
<keyword evidence="5 16" id="KW-0812">Transmembrane</keyword>
<dbReference type="InterPro" id="IPR008077">
    <property type="entry name" value="GPCR_2_brain_angio_inhib"/>
</dbReference>
<dbReference type="EMBL" id="NEDP02002011">
    <property type="protein sequence ID" value="OWF51977.1"/>
    <property type="molecule type" value="Genomic_DNA"/>
</dbReference>
<comment type="subcellular location">
    <subcellularLocation>
        <location evidence="1">Cell membrane</location>
        <topology evidence="1">Multi-pass membrane protein</topology>
    </subcellularLocation>
</comment>
<dbReference type="InterPro" id="IPR057244">
    <property type="entry name" value="GAIN_B"/>
</dbReference>
<dbReference type="Pfam" id="PF00002">
    <property type="entry name" value="7tm_2"/>
    <property type="match status" value="1"/>
</dbReference>
<evidence type="ECO:0000256" key="13">
    <source>
        <dbReference type="ARBA" id="ARBA00023180"/>
    </source>
</evidence>
<dbReference type="Gene3D" id="1.25.40.610">
    <property type="match status" value="1"/>
</dbReference>
<feature type="transmembrane region" description="Helical" evidence="16">
    <location>
        <begin position="636"/>
        <end position="660"/>
    </location>
</feature>
<evidence type="ECO:0000256" key="4">
    <source>
        <dbReference type="ARBA" id="ARBA00022553"/>
    </source>
</evidence>
<evidence type="ECO:0000256" key="6">
    <source>
        <dbReference type="ARBA" id="ARBA00022729"/>
    </source>
</evidence>
<feature type="domain" description="G-protein coupled receptors family 2 profile 2" evidence="19">
    <location>
        <begin position="569"/>
        <end position="809"/>
    </location>
</feature>
<dbReference type="PROSITE" id="PS50227">
    <property type="entry name" value="G_PROTEIN_RECEP_F2_3"/>
    <property type="match status" value="1"/>
</dbReference>
<dbReference type="GO" id="GO:0005886">
    <property type="term" value="C:plasma membrane"/>
    <property type="evidence" value="ECO:0007669"/>
    <property type="project" value="UniProtKB-SubCell"/>
</dbReference>
<dbReference type="GO" id="GO:0007166">
    <property type="term" value="P:cell surface receptor signaling pathway"/>
    <property type="evidence" value="ECO:0007669"/>
    <property type="project" value="InterPro"/>
</dbReference>
<dbReference type="GO" id="GO:0004930">
    <property type="term" value="F:G protein-coupled receptor activity"/>
    <property type="evidence" value="ECO:0007669"/>
    <property type="project" value="UniProtKB-KW"/>
</dbReference>
<dbReference type="InterPro" id="IPR007110">
    <property type="entry name" value="Ig-like_dom"/>
</dbReference>
<keyword evidence="22" id="KW-1185">Reference proteome</keyword>
<feature type="transmembrane region" description="Helical" evidence="16">
    <location>
        <begin position="785"/>
        <end position="812"/>
    </location>
</feature>
<dbReference type="Pfam" id="PF02793">
    <property type="entry name" value="HRM"/>
    <property type="match status" value="1"/>
</dbReference>
<feature type="domain" description="G-protein coupled receptors family 2 profile 1" evidence="18">
    <location>
        <begin position="200"/>
        <end position="274"/>
    </location>
</feature>
<dbReference type="PRINTS" id="PR00249">
    <property type="entry name" value="GPCRSECRETIN"/>
</dbReference>
<evidence type="ECO:0000256" key="7">
    <source>
        <dbReference type="ARBA" id="ARBA00022737"/>
    </source>
</evidence>
<gene>
    <name evidence="21" type="ORF">KP79_PYT06658</name>
</gene>
<evidence type="ECO:0000256" key="9">
    <source>
        <dbReference type="ARBA" id="ARBA00023040"/>
    </source>
</evidence>
<keyword evidence="11" id="KW-1015">Disulfide bond</keyword>
<proteinExistence type="inferred from homology"/>
<keyword evidence="8 16" id="KW-1133">Transmembrane helix</keyword>
<evidence type="ECO:0000259" key="17">
    <source>
        <dbReference type="PROSITE" id="PS50221"/>
    </source>
</evidence>
<evidence type="ECO:0000256" key="8">
    <source>
        <dbReference type="ARBA" id="ARBA00022989"/>
    </source>
</evidence>
<evidence type="ECO:0000256" key="12">
    <source>
        <dbReference type="ARBA" id="ARBA00023170"/>
    </source>
</evidence>
<feature type="domain" description="Ig-like" evidence="20">
    <location>
        <begin position="118"/>
        <end position="193"/>
    </location>
</feature>
<evidence type="ECO:0000256" key="14">
    <source>
        <dbReference type="ARBA" id="ARBA00023224"/>
    </source>
</evidence>
<comment type="caution">
    <text evidence="21">The sequence shown here is derived from an EMBL/GenBank/DDBJ whole genome shotgun (WGS) entry which is preliminary data.</text>
</comment>
<keyword evidence="13" id="KW-0325">Glycoprotein</keyword>
<dbReference type="Pfam" id="PF13927">
    <property type="entry name" value="Ig_3"/>
    <property type="match status" value="1"/>
</dbReference>
<evidence type="ECO:0000259" key="19">
    <source>
        <dbReference type="PROSITE" id="PS50261"/>
    </source>
</evidence>